<accession>A0A4E9DG75</accession>
<feature type="transmembrane region" description="Helical" evidence="1">
    <location>
        <begin position="71"/>
        <end position="94"/>
    </location>
</feature>
<feature type="transmembrane region" description="Helical" evidence="1">
    <location>
        <begin position="604"/>
        <end position="621"/>
    </location>
</feature>
<name>A0A4E9DG75_GIBZA</name>
<evidence type="ECO:0000313" key="2">
    <source>
        <dbReference type="EMBL" id="VIO58815.1"/>
    </source>
</evidence>
<proteinExistence type="predicted"/>
<feature type="transmembrane region" description="Helical" evidence="1">
    <location>
        <begin position="577"/>
        <end position="597"/>
    </location>
</feature>
<feature type="transmembrane region" description="Helical" evidence="1">
    <location>
        <begin position="627"/>
        <end position="643"/>
    </location>
</feature>
<dbReference type="AlphaFoldDB" id="A0A4E9DG75"/>
<feature type="transmembrane region" description="Helical" evidence="1">
    <location>
        <begin position="539"/>
        <end position="557"/>
    </location>
</feature>
<keyword evidence="1" id="KW-0812">Transmembrane</keyword>
<evidence type="ECO:0000256" key="1">
    <source>
        <dbReference type="SAM" id="Phobius"/>
    </source>
</evidence>
<protein>
    <submittedName>
        <fullName evidence="2">Uncharacterized protein</fullName>
    </submittedName>
</protein>
<gene>
    <name evidence="2" type="ORF">FUG_LOCUS318488</name>
</gene>
<sequence>MSNSASRLLGPLSDVELAQLAREPVLESPQALDKCTKSSFSGLSLIKNAFRDTWRDIKPESRFCISLSRRLWWRFAIGIWILVLTVFLIILSFWMDPETTKLCRGDGDFSINITSEIDGVPYGSVWWRFSKFFEVTLAWGSLDFTTAKLIDVTWDLVVGRGGQATMSFIAWKVCTEYLEVSLATNPATYTTVWLLRFHQETSVLSSMRLLFQFFRRGLASKTAMWIIITTLSFILAFPTIASSMTGYTAFNNPYIVSSDDRLFPYEDVKPLAYIIHDGSRVDGFSDNYMVPWRSDKHDNRDSYWASCTYSEEAGCKLQANISAYITEYGLYAMENDTTMSSINETEFYGERLNGPPLNISAYYLPTDFYWGSPTNKSYEESGYNVRGNILFIVDSNLYNATDLMENAVCQPKRDKVRKSSTTIHGSAQRYQWGFSFLQLYFVLIVLLLWSLAMGILWQNAHDMLELNHRDLASCDWRGLLDLTDTIRMQLDQAGIDIDNLSDKQLDNEIQTVLHGGSVSSQHMPIDSFSIWRWLWKKKWWIIFSISVIISMATEHLLRPYPVGGGEYGVATESLTYSILLFVPLYASMCISVAFAVGSTLMQKFVVFLLAGGLCVPMFFYDATSRDLHLPGALFGTFLAFVIGTTKGSRLVLFIVPFAANYLTLLIMIITFQ</sequence>
<organism evidence="2">
    <name type="scientific">Gibberella zeae</name>
    <name type="common">Wheat head blight fungus</name>
    <name type="synonym">Fusarium graminearum</name>
    <dbReference type="NCBI Taxonomy" id="5518"/>
    <lineage>
        <taxon>Eukaryota</taxon>
        <taxon>Fungi</taxon>
        <taxon>Dikarya</taxon>
        <taxon>Ascomycota</taxon>
        <taxon>Pezizomycotina</taxon>
        <taxon>Sordariomycetes</taxon>
        <taxon>Hypocreomycetidae</taxon>
        <taxon>Hypocreales</taxon>
        <taxon>Nectriaceae</taxon>
        <taxon>Fusarium</taxon>
    </lineage>
</organism>
<keyword evidence="1" id="KW-1133">Transmembrane helix</keyword>
<feature type="transmembrane region" description="Helical" evidence="1">
    <location>
        <begin position="222"/>
        <end position="241"/>
    </location>
</feature>
<feature type="transmembrane region" description="Helical" evidence="1">
    <location>
        <begin position="650"/>
        <end position="671"/>
    </location>
</feature>
<dbReference type="EMBL" id="CAAKMV010000135">
    <property type="protein sequence ID" value="VIO58815.1"/>
    <property type="molecule type" value="Genomic_DNA"/>
</dbReference>
<reference evidence="2" key="1">
    <citation type="submission" date="2019-04" db="EMBL/GenBank/DDBJ databases">
        <authorList>
            <person name="Melise S."/>
            <person name="Noan J."/>
            <person name="Okalmin O."/>
        </authorList>
    </citation>
    <scope>NUCLEOTIDE SEQUENCE</scope>
    <source>
        <strain evidence="2">FN9</strain>
    </source>
</reference>
<keyword evidence="1" id="KW-0472">Membrane</keyword>
<feature type="transmembrane region" description="Helical" evidence="1">
    <location>
        <begin position="432"/>
        <end position="457"/>
    </location>
</feature>